<feature type="transmembrane region" description="Helical" evidence="1">
    <location>
        <begin position="121"/>
        <end position="144"/>
    </location>
</feature>
<feature type="transmembrane region" description="Helical" evidence="1">
    <location>
        <begin position="220"/>
        <end position="243"/>
    </location>
</feature>
<gene>
    <name evidence="2" type="ORF">PQJ61_07695</name>
</gene>
<dbReference type="EMBL" id="JAQQAL010000015">
    <property type="protein sequence ID" value="MDC7226633.1"/>
    <property type="molecule type" value="Genomic_DNA"/>
</dbReference>
<feature type="transmembrane region" description="Helical" evidence="1">
    <location>
        <begin position="255"/>
        <end position="276"/>
    </location>
</feature>
<accession>A0AAJ1ICA1</accession>
<protein>
    <submittedName>
        <fullName evidence="2">Uncharacterized protein</fullName>
    </submittedName>
</protein>
<dbReference type="Proteomes" id="UP001221217">
    <property type="component" value="Unassembled WGS sequence"/>
</dbReference>
<keyword evidence="1" id="KW-0472">Membrane</keyword>
<evidence type="ECO:0000313" key="2">
    <source>
        <dbReference type="EMBL" id="MDC7226633.1"/>
    </source>
</evidence>
<feature type="transmembrane region" description="Helical" evidence="1">
    <location>
        <begin position="179"/>
        <end position="197"/>
    </location>
</feature>
<keyword evidence="1" id="KW-1133">Transmembrane helix</keyword>
<organism evidence="2 3">
    <name type="scientific">Candidatus Thalassospirochaeta sargassi</name>
    <dbReference type="NCBI Taxonomy" id="3119039"/>
    <lineage>
        <taxon>Bacteria</taxon>
        <taxon>Pseudomonadati</taxon>
        <taxon>Spirochaetota</taxon>
        <taxon>Spirochaetia</taxon>
        <taxon>Spirochaetales</taxon>
        <taxon>Spirochaetaceae</taxon>
        <taxon>Candidatus Thalassospirochaeta</taxon>
    </lineage>
</organism>
<dbReference type="Pfam" id="PF22564">
    <property type="entry name" value="HAAS"/>
    <property type="match status" value="1"/>
</dbReference>
<evidence type="ECO:0000256" key="1">
    <source>
        <dbReference type="SAM" id="Phobius"/>
    </source>
</evidence>
<dbReference type="AlphaFoldDB" id="A0AAJ1ICA1"/>
<evidence type="ECO:0000313" key="3">
    <source>
        <dbReference type="Proteomes" id="UP001221217"/>
    </source>
</evidence>
<keyword evidence="1" id="KW-0812">Transmembrane</keyword>
<comment type="caution">
    <text evidence="2">The sequence shown here is derived from an EMBL/GenBank/DDBJ whole genome shotgun (WGS) entry which is preliminary data.</text>
</comment>
<sequence length="333" mass="37217">MKIEESALELMKRYLKAVERYLPISKRADISREIESMIYDICEERYTEIEVDKQKMESVLVELGKPSKLAAKYKETRPLIGPELTPIFKLVVSVIVLITGFVSLINFAFAASSMTGPETGLYFLDLFGSVTGIVGTVFIVFYILERAIRNKSEIDFDDETWKIKDLPEIKDKTPGRSEVIAVLIFSVIIILALNLFTDRVGIYEFHDGGYNFTPILAADIYRILPLFSLRIAIGAVVGLPFIAGNGAVTGGSKNYYWRISQIGLNVFDIGIIILLFSRGFNSFFLSEGFSNAGFPGFVPVAEKLYVGILLILLVRCIITLVRNTLVILPKGRV</sequence>
<proteinExistence type="predicted"/>
<feature type="transmembrane region" description="Helical" evidence="1">
    <location>
        <begin position="87"/>
        <end position="109"/>
    </location>
</feature>
<reference evidence="2 3" key="1">
    <citation type="submission" date="2022-12" db="EMBL/GenBank/DDBJ databases">
        <title>Metagenome assembled genome from gulf of manar.</title>
        <authorList>
            <person name="Kohli P."/>
            <person name="Pk S."/>
            <person name="Venkata Ramana C."/>
            <person name="Sasikala C."/>
        </authorList>
    </citation>
    <scope>NUCLEOTIDE SEQUENCE [LARGE SCALE GENOMIC DNA]</scope>
    <source>
        <strain evidence="2">JB008</strain>
    </source>
</reference>
<name>A0AAJ1ICA1_9SPIO</name>